<evidence type="ECO:0000313" key="10">
    <source>
        <dbReference type="Proteomes" id="UP000305417"/>
    </source>
</evidence>
<dbReference type="InterPro" id="IPR011079">
    <property type="entry name" value="Ala_racemase_C"/>
</dbReference>
<comment type="pathway">
    <text evidence="4">Amino-acid biosynthesis; D-alanine biosynthesis; D-alanine from L-alanine: step 1/1.</text>
</comment>
<dbReference type="SUPFAM" id="SSF51419">
    <property type="entry name" value="PLP-binding barrel"/>
    <property type="match status" value="1"/>
</dbReference>
<feature type="active site" description="Proton acceptor; specific for D-alanine" evidence="4">
    <location>
        <position position="33"/>
    </location>
</feature>
<dbReference type="HAMAP" id="MF_01201">
    <property type="entry name" value="Ala_racemase"/>
    <property type="match status" value="1"/>
</dbReference>
<dbReference type="NCBIfam" id="TIGR00492">
    <property type="entry name" value="alr"/>
    <property type="match status" value="1"/>
</dbReference>
<comment type="cofactor">
    <cofactor evidence="1 4 5">
        <name>pyridoxal 5'-phosphate</name>
        <dbReference type="ChEBI" id="CHEBI:597326"/>
    </cofactor>
</comment>
<dbReference type="AlphaFoldDB" id="A0A7L5JPS9"/>
<dbReference type="UniPathway" id="UPA00042">
    <property type="reaction ID" value="UER00497"/>
</dbReference>
<evidence type="ECO:0000313" key="11">
    <source>
        <dbReference type="Proteomes" id="UP000509513"/>
    </source>
</evidence>
<dbReference type="GO" id="GO:0030170">
    <property type="term" value="F:pyridoxal phosphate binding"/>
    <property type="evidence" value="ECO:0007669"/>
    <property type="project" value="UniProtKB-UniRule"/>
</dbReference>
<organism evidence="8 11">
    <name type="scientific">Aliarcobacter cibarius</name>
    <dbReference type="NCBI Taxonomy" id="255507"/>
    <lineage>
        <taxon>Bacteria</taxon>
        <taxon>Pseudomonadati</taxon>
        <taxon>Campylobacterota</taxon>
        <taxon>Epsilonproteobacteria</taxon>
        <taxon>Campylobacterales</taxon>
        <taxon>Arcobacteraceae</taxon>
        <taxon>Aliarcobacter</taxon>
    </lineage>
</organism>
<accession>A0A7L5JPS9</accession>
<feature type="binding site" evidence="4 6">
    <location>
        <position position="118"/>
    </location>
    <ligand>
        <name>substrate</name>
    </ligand>
</feature>
<evidence type="ECO:0000256" key="3">
    <source>
        <dbReference type="ARBA" id="ARBA00023235"/>
    </source>
</evidence>
<dbReference type="InterPro" id="IPR020622">
    <property type="entry name" value="Ala_racemase_pyridoxalP-BS"/>
</dbReference>
<dbReference type="GO" id="GO:0030632">
    <property type="term" value="P:D-alanine biosynthetic process"/>
    <property type="evidence" value="ECO:0007669"/>
    <property type="project" value="UniProtKB-UniRule"/>
</dbReference>
<protein>
    <recommendedName>
        <fullName evidence="4">Alanine racemase</fullName>
        <ecNumber evidence="4">5.1.1.1</ecNumber>
    </recommendedName>
</protein>
<evidence type="ECO:0000256" key="6">
    <source>
        <dbReference type="PIRSR" id="PIRSR600821-52"/>
    </source>
</evidence>
<sequence length="341" mass="38602">MAKILINKKNLFYNFELISKKATNKEKVAVVLKDNAYGHGLVEIAKLANEFGIKKAVVRTIEDAKKIEDYFPYILVLADTTFHNYSHTFHIAINSLEDINKVPQNANVHLKIDTGMHRNGISINDIEMAFLGLLKQKANITGVFTHHRGADTLSTDFFWQNENFAKAKTKVKEVCEKLSLPLPQFHSCNSAALFRQENFTEDFARVGIATYGYLDNDGVFDFPKLKPVMSLWAQKLATRKIRKGQSIGYGGKFTANEDMIISTYDIGYGDGFLRLNENDNYTTPKGFKILGRVSMDNLSINSDEKEVCIFDDVTTLAKIHKTITYEITCSLKESMKKEILV</sequence>
<name>A0A7L5JPS9_9BACT</name>
<dbReference type="GO" id="GO:0008784">
    <property type="term" value="F:alanine racemase activity"/>
    <property type="evidence" value="ECO:0007669"/>
    <property type="project" value="UniProtKB-UniRule"/>
</dbReference>
<dbReference type="InterPro" id="IPR000821">
    <property type="entry name" value="Ala_racemase"/>
</dbReference>
<dbReference type="EC" id="5.1.1.1" evidence="4"/>
<evidence type="ECO:0000259" key="7">
    <source>
        <dbReference type="SMART" id="SM01005"/>
    </source>
</evidence>
<dbReference type="Proteomes" id="UP000509513">
    <property type="component" value="Chromosome"/>
</dbReference>
<dbReference type="PRINTS" id="PR00992">
    <property type="entry name" value="ALARACEMASE"/>
</dbReference>
<dbReference type="Gene3D" id="2.40.37.10">
    <property type="entry name" value="Lyase, Ornithine Decarboxylase, Chain A, domain 1"/>
    <property type="match status" value="1"/>
</dbReference>
<feature type="binding site" evidence="4 6">
    <location>
        <position position="295"/>
    </location>
    <ligand>
        <name>substrate</name>
    </ligand>
</feature>
<dbReference type="NCBIfam" id="NF000791">
    <property type="entry name" value="PRK00053.2-2"/>
    <property type="match status" value="1"/>
</dbReference>
<dbReference type="Proteomes" id="UP000305417">
    <property type="component" value="Unassembled WGS sequence"/>
</dbReference>
<dbReference type="InterPro" id="IPR009006">
    <property type="entry name" value="Ala_racemase/Decarboxylase_C"/>
</dbReference>
<comment type="catalytic activity">
    <reaction evidence="4">
        <text>L-alanine = D-alanine</text>
        <dbReference type="Rhea" id="RHEA:20249"/>
        <dbReference type="ChEBI" id="CHEBI:57416"/>
        <dbReference type="ChEBI" id="CHEBI:57972"/>
        <dbReference type="EC" id="5.1.1.1"/>
    </reaction>
</comment>
<dbReference type="InterPro" id="IPR001608">
    <property type="entry name" value="Ala_racemase_N"/>
</dbReference>
<dbReference type="OrthoDB" id="9813814at2"/>
<comment type="similarity">
    <text evidence="4">Belongs to the alanine racemase family.</text>
</comment>
<dbReference type="CDD" id="cd00430">
    <property type="entry name" value="PLPDE_III_AR"/>
    <property type="match status" value="1"/>
</dbReference>
<dbReference type="Pfam" id="PF00842">
    <property type="entry name" value="Ala_racemase_C"/>
    <property type="match status" value="1"/>
</dbReference>
<comment type="function">
    <text evidence="4">Catalyzes the interconversion of L-alanine and D-alanine. May also act on other amino acids.</text>
</comment>
<keyword evidence="2 4" id="KW-0663">Pyridoxal phosphate</keyword>
<keyword evidence="10" id="KW-1185">Reference proteome</keyword>
<dbReference type="GO" id="GO:0009252">
    <property type="term" value="P:peptidoglycan biosynthetic process"/>
    <property type="evidence" value="ECO:0007669"/>
    <property type="project" value="TreeGrafter"/>
</dbReference>
<dbReference type="EMBL" id="CP054051">
    <property type="protein sequence ID" value="QKJ27076.1"/>
    <property type="molecule type" value="Genomic_DNA"/>
</dbReference>
<dbReference type="SUPFAM" id="SSF50621">
    <property type="entry name" value="Alanine racemase C-terminal domain-like"/>
    <property type="match status" value="1"/>
</dbReference>
<proteinExistence type="inferred from homology"/>
<reference evidence="8 11" key="2">
    <citation type="submission" date="2020-05" db="EMBL/GenBank/DDBJ databases">
        <title>Complete genome sequencing of Campylobacter and Arcobacter type strains.</title>
        <authorList>
            <person name="Miller W.G."/>
            <person name="Yee E."/>
        </authorList>
    </citation>
    <scope>NUCLEOTIDE SEQUENCE [LARGE SCALE GENOMIC DNA]</scope>
    <source>
        <strain evidence="8 11">LMG 21996</strain>
    </source>
</reference>
<dbReference type="Pfam" id="PF01168">
    <property type="entry name" value="Ala_racemase_N"/>
    <property type="match status" value="1"/>
</dbReference>
<evidence type="ECO:0000256" key="1">
    <source>
        <dbReference type="ARBA" id="ARBA00001933"/>
    </source>
</evidence>
<gene>
    <name evidence="8" type="primary">alr</name>
    <name evidence="8" type="ORF">ACBT_1166</name>
    <name evidence="9" type="ORF">FE247_06980</name>
</gene>
<dbReference type="GO" id="GO:0005829">
    <property type="term" value="C:cytosol"/>
    <property type="evidence" value="ECO:0007669"/>
    <property type="project" value="TreeGrafter"/>
</dbReference>
<dbReference type="RefSeq" id="WP_024776012.1">
    <property type="nucleotide sequence ID" value="NZ_CP054051.1"/>
</dbReference>
<feature type="domain" description="Alanine racemase C-terminal" evidence="7">
    <location>
        <begin position="228"/>
        <end position="340"/>
    </location>
</feature>
<dbReference type="PROSITE" id="PS00395">
    <property type="entry name" value="ALANINE_RACEMASE"/>
    <property type="match status" value="1"/>
</dbReference>
<keyword evidence="3 4" id="KW-0413">Isomerase</keyword>
<evidence type="ECO:0000313" key="9">
    <source>
        <dbReference type="EMBL" id="TLS98592.1"/>
    </source>
</evidence>
<dbReference type="KEGG" id="acib:ACBT_1166"/>
<evidence type="ECO:0000256" key="5">
    <source>
        <dbReference type="PIRSR" id="PIRSR600821-50"/>
    </source>
</evidence>
<evidence type="ECO:0000313" key="8">
    <source>
        <dbReference type="EMBL" id="QKJ27076.1"/>
    </source>
</evidence>
<feature type="active site" description="Proton acceptor; specific for L-alanine" evidence="4">
    <location>
        <position position="249"/>
    </location>
</feature>
<dbReference type="EMBL" id="VBUC01000014">
    <property type="protein sequence ID" value="TLS98592.1"/>
    <property type="molecule type" value="Genomic_DNA"/>
</dbReference>
<dbReference type="PANTHER" id="PTHR30511:SF0">
    <property type="entry name" value="ALANINE RACEMASE, CATABOLIC-RELATED"/>
    <property type="match status" value="1"/>
</dbReference>
<dbReference type="Gene3D" id="3.20.20.10">
    <property type="entry name" value="Alanine racemase"/>
    <property type="match status" value="1"/>
</dbReference>
<evidence type="ECO:0000256" key="2">
    <source>
        <dbReference type="ARBA" id="ARBA00022898"/>
    </source>
</evidence>
<dbReference type="InterPro" id="IPR029066">
    <property type="entry name" value="PLP-binding_barrel"/>
</dbReference>
<dbReference type="SMART" id="SM01005">
    <property type="entry name" value="Ala_racemase_C"/>
    <property type="match status" value="1"/>
</dbReference>
<feature type="modified residue" description="N6-(pyridoxal phosphate)lysine" evidence="4 5">
    <location>
        <position position="33"/>
    </location>
</feature>
<evidence type="ECO:0000256" key="4">
    <source>
        <dbReference type="HAMAP-Rule" id="MF_01201"/>
    </source>
</evidence>
<reference evidence="9 10" key="1">
    <citation type="submission" date="2019-05" db="EMBL/GenBank/DDBJ databases">
        <title>Arcobacter cibarius and Arcobacter thereius providing challenges in identification an antibiotic susceptibility and Quinolone resistance.</title>
        <authorList>
            <person name="Busch A."/>
            <person name="Hanel I."/>
            <person name="Hotzel H."/>
            <person name="Tomaso H."/>
        </authorList>
    </citation>
    <scope>NUCLEOTIDE SEQUENCE [LARGE SCALE GENOMIC DNA]</scope>
    <source>
        <strain evidence="9 10">16CS0831-2</strain>
    </source>
</reference>
<dbReference type="PANTHER" id="PTHR30511">
    <property type="entry name" value="ALANINE RACEMASE"/>
    <property type="match status" value="1"/>
</dbReference>